<proteinExistence type="predicted"/>
<evidence type="ECO:0000313" key="2">
    <source>
        <dbReference type="WBParaSite" id="nRc.2.0.1.t04150-RA"/>
    </source>
</evidence>
<organism evidence="1 2">
    <name type="scientific">Romanomermis culicivorax</name>
    <name type="common">Nematode worm</name>
    <dbReference type="NCBI Taxonomy" id="13658"/>
    <lineage>
        <taxon>Eukaryota</taxon>
        <taxon>Metazoa</taxon>
        <taxon>Ecdysozoa</taxon>
        <taxon>Nematoda</taxon>
        <taxon>Enoplea</taxon>
        <taxon>Dorylaimia</taxon>
        <taxon>Mermithida</taxon>
        <taxon>Mermithoidea</taxon>
        <taxon>Mermithidae</taxon>
        <taxon>Romanomermis</taxon>
    </lineage>
</organism>
<dbReference type="Proteomes" id="UP000887565">
    <property type="component" value="Unplaced"/>
</dbReference>
<evidence type="ECO:0000313" key="1">
    <source>
        <dbReference type="Proteomes" id="UP000887565"/>
    </source>
</evidence>
<reference evidence="2" key="1">
    <citation type="submission" date="2022-11" db="UniProtKB">
        <authorList>
            <consortium name="WormBaseParasite"/>
        </authorList>
    </citation>
    <scope>IDENTIFICATION</scope>
</reference>
<protein>
    <submittedName>
        <fullName evidence="2">Uncharacterized protein</fullName>
    </submittedName>
</protein>
<dbReference type="AlphaFoldDB" id="A0A915HRT8"/>
<name>A0A915HRT8_ROMCU</name>
<dbReference type="WBParaSite" id="nRc.2.0.1.t04150-RA">
    <property type="protein sequence ID" value="nRc.2.0.1.t04150-RA"/>
    <property type="gene ID" value="nRc.2.0.1.g04150"/>
</dbReference>
<keyword evidence="1" id="KW-1185">Reference proteome</keyword>
<accession>A0A915HRT8</accession>
<sequence>MEISLYNLFSKLYRVESVENWSKVKIVICAPSACLFRCKDSHLVQMQYDQMAHLHNFDDSTAMLFPIQGLILKSKRFDQVKEGLKLNCK</sequence>